<dbReference type="Pfam" id="PF00379">
    <property type="entry name" value="Chitin_bind_4"/>
    <property type="match status" value="1"/>
</dbReference>
<dbReference type="PROSITE" id="PS00233">
    <property type="entry name" value="CHIT_BIND_RR_1"/>
    <property type="match status" value="1"/>
</dbReference>
<dbReference type="PANTHER" id="PTHR10380:SF238">
    <property type="entry name" value="CUTICULAR PROTEIN 65EA-RELATED"/>
    <property type="match status" value="1"/>
</dbReference>
<evidence type="ECO:0000313" key="3">
    <source>
        <dbReference type="EMBL" id="KAK5646589.1"/>
    </source>
</evidence>
<keyword evidence="4" id="KW-1185">Reference proteome</keyword>
<name>A0AAN7VM16_9COLE</name>
<accession>A0AAN7VM16</accession>
<reference evidence="3 4" key="1">
    <citation type="journal article" date="2024" name="Insects">
        <title>An Improved Chromosome-Level Genome Assembly of the Firefly Pyrocoelia pectoralis.</title>
        <authorList>
            <person name="Fu X."/>
            <person name="Meyer-Rochow V.B."/>
            <person name="Ballantyne L."/>
            <person name="Zhu X."/>
        </authorList>
    </citation>
    <scope>NUCLEOTIDE SEQUENCE [LARGE SCALE GENOMIC DNA]</scope>
    <source>
        <strain evidence="3">XCY_ONT2</strain>
    </source>
</reference>
<dbReference type="Proteomes" id="UP001329430">
    <property type="component" value="Chromosome 3"/>
</dbReference>
<gene>
    <name evidence="3" type="ORF">RI129_005053</name>
</gene>
<dbReference type="PANTHER" id="PTHR10380">
    <property type="entry name" value="CUTICLE PROTEIN"/>
    <property type="match status" value="1"/>
</dbReference>
<evidence type="ECO:0000313" key="4">
    <source>
        <dbReference type="Proteomes" id="UP001329430"/>
    </source>
</evidence>
<dbReference type="GO" id="GO:0008010">
    <property type="term" value="F:structural constituent of chitin-based larval cuticle"/>
    <property type="evidence" value="ECO:0007669"/>
    <property type="project" value="TreeGrafter"/>
</dbReference>
<dbReference type="PROSITE" id="PS51155">
    <property type="entry name" value="CHIT_BIND_RR_2"/>
    <property type="match status" value="1"/>
</dbReference>
<proteinExistence type="predicted"/>
<dbReference type="GO" id="GO:0062129">
    <property type="term" value="C:chitin-based extracellular matrix"/>
    <property type="evidence" value="ECO:0007669"/>
    <property type="project" value="TreeGrafter"/>
</dbReference>
<comment type="caution">
    <text evidence="3">The sequence shown here is derived from an EMBL/GenBank/DDBJ whole genome shotgun (WGS) entry which is preliminary data.</text>
</comment>
<evidence type="ECO:0000256" key="2">
    <source>
        <dbReference type="PROSITE-ProRule" id="PRU00497"/>
    </source>
</evidence>
<evidence type="ECO:0000256" key="1">
    <source>
        <dbReference type="ARBA" id="ARBA00022460"/>
    </source>
</evidence>
<organism evidence="3 4">
    <name type="scientific">Pyrocoelia pectoralis</name>
    <dbReference type="NCBI Taxonomy" id="417401"/>
    <lineage>
        <taxon>Eukaryota</taxon>
        <taxon>Metazoa</taxon>
        <taxon>Ecdysozoa</taxon>
        <taxon>Arthropoda</taxon>
        <taxon>Hexapoda</taxon>
        <taxon>Insecta</taxon>
        <taxon>Pterygota</taxon>
        <taxon>Neoptera</taxon>
        <taxon>Endopterygota</taxon>
        <taxon>Coleoptera</taxon>
        <taxon>Polyphaga</taxon>
        <taxon>Elateriformia</taxon>
        <taxon>Elateroidea</taxon>
        <taxon>Lampyridae</taxon>
        <taxon>Lampyrinae</taxon>
        <taxon>Pyrocoelia</taxon>
    </lineage>
</organism>
<protein>
    <submittedName>
        <fullName evidence="3">Uncharacterized protein</fullName>
    </submittedName>
</protein>
<dbReference type="AlphaFoldDB" id="A0AAN7VM16"/>
<dbReference type="InterPro" id="IPR050468">
    <property type="entry name" value="Cuticle_Struct_Prot"/>
</dbReference>
<dbReference type="InterPro" id="IPR031311">
    <property type="entry name" value="CHIT_BIND_RR_consensus"/>
</dbReference>
<sequence>MHKLNIVPLFVAMVATQSPDLISQSGLSGFPTRGQFSPYYQNPYSSSSSYAGPQIPILRQFSNAEPGLSYQWGFETANGITAEESANIIPVGPELAEKQVTGRYGYTSPEGIPINVQYVADGNGFRPQVLIQGGYPLPGHVQQP</sequence>
<dbReference type="InterPro" id="IPR000618">
    <property type="entry name" value="Insect_cuticle"/>
</dbReference>
<keyword evidence="1 2" id="KW-0193">Cuticle</keyword>
<dbReference type="EMBL" id="JAVRBK010000003">
    <property type="protein sequence ID" value="KAK5646589.1"/>
    <property type="molecule type" value="Genomic_DNA"/>
</dbReference>